<evidence type="ECO:0000313" key="2">
    <source>
        <dbReference type="Proteomes" id="UP000050795"/>
    </source>
</evidence>
<reference evidence="3" key="2">
    <citation type="submission" date="2023-11" db="UniProtKB">
        <authorList>
            <consortium name="WormBaseParasite"/>
        </authorList>
    </citation>
    <scope>IDENTIFICATION</scope>
</reference>
<reference evidence="2" key="1">
    <citation type="submission" date="2022-06" db="EMBL/GenBank/DDBJ databases">
        <authorList>
            <person name="Berger JAMES D."/>
            <person name="Berger JAMES D."/>
        </authorList>
    </citation>
    <scope>NUCLEOTIDE SEQUENCE [LARGE SCALE GENOMIC DNA]</scope>
</reference>
<organism evidence="2 3">
    <name type="scientific">Trichobilharzia regenti</name>
    <name type="common">Nasal bird schistosome</name>
    <dbReference type="NCBI Taxonomy" id="157069"/>
    <lineage>
        <taxon>Eukaryota</taxon>
        <taxon>Metazoa</taxon>
        <taxon>Spiralia</taxon>
        <taxon>Lophotrochozoa</taxon>
        <taxon>Platyhelminthes</taxon>
        <taxon>Trematoda</taxon>
        <taxon>Digenea</taxon>
        <taxon>Strigeidida</taxon>
        <taxon>Schistosomatoidea</taxon>
        <taxon>Schistosomatidae</taxon>
        <taxon>Trichobilharzia</taxon>
    </lineage>
</organism>
<accession>A0AA85J1A6</accession>
<feature type="transmembrane region" description="Helical" evidence="1">
    <location>
        <begin position="89"/>
        <end position="110"/>
    </location>
</feature>
<feature type="transmembrane region" description="Helical" evidence="1">
    <location>
        <begin position="177"/>
        <end position="196"/>
    </location>
</feature>
<feature type="transmembrane region" description="Helical" evidence="1">
    <location>
        <begin position="208"/>
        <end position="232"/>
    </location>
</feature>
<keyword evidence="2" id="KW-1185">Reference proteome</keyword>
<dbReference type="WBParaSite" id="TREG1_122980.1">
    <property type="protein sequence ID" value="TREG1_122980.1"/>
    <property type="gene ID" value="TREG1_122980"/>
</dbReference>
<proteinExistence type="predicted"/>
<keyword evidence="1" id="KW-0812">Transmembrane</keyword>
<dbReference type="AlphaFoldDB" id="A0AA85J1A6"/>
<sequence length="242" mass="27417">MMYQHKSSKNLKHNSLVEQPLPVSHYIWFSFDTIWMTMITVAIIILLTEIRGICQFFVDYTYAKYIILLVSIIPLLLIMVVGKIRLRCLIVRILLGITISMWSVFVAALFGPVNLMYVYISLGVTIGIVIVTIVLAMKLPPLNNKGFSLFLMIMITFILLAITGIICGLFTKHKAVIILQGIFSGLFAVLAMLFFLNMQGIIVKTLSSACSVCFLALITWFLIIWIFTQILLCFPSWRGMDC</sequence>
<feature type="transmembrane region" description="Helical" evidence="1">
    <location>
        <begin position="62"/>
        <end position="82"/>
    </location>
</feature>
<evidence type="ECO:0000313" key="3">
    <source>
        <dbReference type="WBParaSite" id="TREG1_122980.1"/>
    </source>
</evidence>
<evidence type="ECO:0000256" key="1">
    <source>
        <dbReference type="SAM" id="Phobius"/>
    </source>
</evidence>
<feature type="transmembrane region" description="Helical" evidence="1">
    <location>
        <begin position="26"/>
        <end position="50"/>
    </location>
</feature>
<protein>
    <submittedName>
        <fullName evidence="3">Uncharacterized protein</fullName>
    </submittedName>
</protein>
<feature type="transmembrane region" description="Helical" evidence="1">
    <location>
        <begin position="149"/>
        <end position="171"/>
    </location>
</feature>
<dbReference type="Proteomes" id="UP000050795">
    <property type="component" value="Unassembled WGS sequence"/>
</dbReference>
<keyword evidence="1" id="KW-1133">Transmembrane helix</keyword>
<keyword evidence="1" id="KW-0472">Membrane</keyword>
<name>A0AA85J1A6_TRIRE</name>
<feature type="transmembrane region" description="Helical" evidence="1">
    <location>
        <begin position="116"/>
        <end position="137"/>
    </location>
</feature>